<dbReference type="EMBL" id="JACGCM010001029">
    <property type="protein sequence ID" value="KAF6162428.1"/>
    <property type="molecule type" value="Genomic_DNA"/>
</dbReference>
<comment type="caution">
    <text evidence="1">The sequence shown here is derived from an EMBL/GenBank/DDBJ whole genome shotgun (WGS) entry which is preliminary data.</text>
</comment>
<proteinExistence type="predicted"/>
<name>A0A7J7N698_9MAGN</name>
<sequence length="120" mass="12790">MFTYQFALLFTTGYAIVAVAAPWIFTPIERLVPAVLCSCNAALLMITASESDATQTLGTAIVLAWLRPSTMAMHSELKAVECGLITKSIHTPAKSLRTAPLPPVPGFSLEAPSQQILLSS</sequence>
<dbReference type="Proteomes" id="UP000541444">
    <property type="component" value="Unassembled WGS sequence"/>
</dbReference>
<dbReference type="OrthoDB" id="564295at2759"/>
<gene>
    <name evidence="1" type="ORF">GIB67_017316</name>
</gene>
<reference evidence="1 2" key="1">
    <citation type="journal article" date="2020" name="IScience">
        <title>Genome Sequencing of the Endangered Kingdonia uniflora (Circaeasteraceae, Ranunculales) Reveals Potential Mechanisms of Evolutionary Specialization.</title>
        <authorList>
            <person name="Sun Y."/>
            <person name="Deng T."/>
            <person name="Zhang A."/>
            <person name="Moore M.J."/>
            <person name="Landis J.B."/>
            <person name="Lin N."/>
            <person name="Zhang H."/>
            <person name="Zhang X."/>
            <person name="Huang J."/>
            <person name="Zhang X."/>
            <person name="Sun H."/>
            <person name="Wang H."/>
        </authorList>
    </citation>
    <scope>NUCLEOTIDE SEQUENCE [LARGE SCALE GENOMIC DNA]</scope>
    <source>
        <strain evidence="1">TB1705</strain>
        <tissue evidence="1">Leaf</tissue>
    </source>
</reference>
<evidence type="ECO:0000313" key="1">
    <source>
        <dbReference type="EMBL" id="KAF6162428.1"/>
    </source>
</evidence>
<protein>
    <submittedName>
        <fullName evidence="1">Uncharacterized protein</fullName>
    </submittedName>
</protein>
<keyword evidence="2" id="KW-1185">Reference proteome</keyword>
<organism evidence="1 2">
    <name type="scientific">Kingdonia uniflora</name>
    <dbReference type="NCBI Taxonomy" id="39325"/>
    <lineage>
        <taxon>Eukaryota</taxon>
        <taxon>Viridiplantae</taxon>
        <taxon>Streptophyta</taxon>
        <taxon>Embryophyta</taxon>
        <taxon>Tracheophyta</taxon>
        <taxon>Spermatophyta</taxon>
        <taxon>Magnoliopsida</taxon>
        <taxon>Ranunculales</taxon>
        <taxon>Circaeasteraceae</taxon>
        <taxon>Kingdonia</taxon>
    </lineage>
</organism>
<dbReference type="AlphaFoldDB" id="A0A7J7N698"/>
<evidence type="ECO:0000313" key="2">
    <source>
        <dbReference type="Proteomes" id="UP000541444"/>
    </source>
</evidence>
<accession>A0A7J7N698</accession>